<dbReference type="InterPro" id="IPR022398">
    <property type="entry name" value="Peptidase_S8_His-AS"/>
</dbReference>
<dbReference type="SUPFAM" id="SSF52743">
    <property type="entry name" value="Subtilisin-like"/>
    <property type="match status" value="1"/>
</dbReference>
<feature type="domain" description="Peptidase S8/S53" evidence="8">
    <location>
        <begin position="114"/>
        <end position="354"/>
    </location>
</feature>
<dbReference type="Pfam" id="PF00082">
    <property type="entry name" value="Peptidase_S8"/>
    <property type="match status" value="1"/>
</dbReference>
<dbReference type="InterPro" id="IPR000209">
    <property type="entry name" value="Peptidase_S8/S53_dom"/>
</dbReference>
<dbReference type="InterPro" id="IPR036852">
    <property type="entry name" value="Peptidase_S8/S53_dom_sf"/>
</dbReference>
<dbReference type="PANTHER" id="PTHR43806:SF11">
    <property type="entry name" value="CEREVISIN-RELATED"/>
    <property type="match status" value="1"/>
</dbReference>
<name>A0AA35CKB1_9FIRM</name>
<evidence type="ECO:0000259" key="8">
    <source>
        <dbReference type="Pfam" id="PF00082"/>
    </source>
</evidence>
<feature type="active site" description="Charge relay system" evidence="6">
    <location>
        <position position="156"/>
    </location>
</feature>
<evidence type="ECO:0000256" key="7">
    <source>
        <dbReference type="RuleBase" id="RU003355"/>
    </source>
</evidence>
<dbReference type="InterPro" id="IPR023827">
    <property type="entry name" value="Peptidase_S8_Asp-AS"/>
</dbReference>
<keyword evidence="10" id="KW-1185">Reference proteome</keyword>
<organism evidence="9 10">
    <name type="scientific">Caldinitratiruptor microaerophilus</name>
    <dbReference type="NCBI Taxonomy" id="671077"/>
    <lineage>
        <taxon>Bacteria</taxon>
        <taxon>Bacillati</taxon>
        <taxon>Bacillota</taxon>
        <taxon>Clostridia</taxon>
        <taxon>Eubacteriales</taxon>
        <taxon>Symbiobacteriaceae</taxon>
        <taxon>Caldinitratiruptor</taxon>
    </lineage>
</organism>
<keyword evidence="5 6" id="KW-0720">Serine protease</keyword>
<accession>A0AA35CKB1</accession>
<dbReference type="EMBL" id="AP025628">
    <property type="protein sequence ID" value="BDG59082.1"/>
    <property type="molecule type" value="Genomic_DNA"/>
</dbReference>
<dbReference type="InterPro" id="IPR034202">
    <property type="entry name" value="Subtilisin_Carlsberg-like"/>
</dbReference>
<evidence type="ECO:0000313" key="9">
    <source>
        <dbReference type="EMBL" id="BDG59082.1"/>
    </source>
</evidence>
<dbReference type="InterPro" id="IPR023828">
    <property type="entry name" value="Peptidase_S8_Ser-AS"/>
</dbReference>
<dbReference type="CDD" id="cd07477">
    <property type="entry name" value="Peptidases_S8_Subtilisin_subset"/>
    <property type="match status" value="1"/>
</dbReference>
<dbReference type="PROSITE" id="PS00138">
    <property type="entry name" value="SUBTILASE_SER"/>
    <property type="match status" value="1"/>
</dbReference>
<dbReference type="PANTHER" id="PTHR43806">
    <property type="entry name" value="PEPTIDASE S8"/>
    <property type="match status" value="1"/>
</dbReference>
<proteinExistence type="inferred from homology"/>
<dbReference type="PROSITE" id="PS00137">
    <property type="entry name" value="SUBTILASE_HIS"/>
    <property type="match status" value="1"/>
</dbReference>
<dbReference type="GO" id="GO:0004252">
    <property type="term" value="F:serine-type endopeptidase activity"/>
    <property type="evidence" value="ECO:0007669"/>
    <property type="project" value="UniProtKB-UniRule"/>
</dbReference>
<evidence type="ECO:0000256" key="6">
    <source>
        <dbReference type="PROSITE-ProRule" id="PRU01240"/>
    </source>
</evidence>
<protein>
    <submittedName>
        <fullName evidence="9">Aerolysin</fullName>
    </submittedName>
</protein>
<feature type="active site" description="Charge relay system" evidence="6">
    <location>
        <position position="310"/>
    </location>
</feature>
<keyword evidence="2 6" id="KW-0645">Protease</keyword>
<evidence type="ECO:0000313" key="10">
    <source>
        <dbReference type="Proteomes" id="UP001163687"/>
    </source>
</evidence>
<dbReference type="PROSITE" id="PS51892">
    <property type="entry name" value="SUBTILASE"/>
    <property type="match status" value="1"/>
</dbReference>
<keyword evidence="3" id="KW-0479">Metal-binding</keyword>
<sequence length="368" mass="38764">MRKPRRPLARRHIVLTRPGASVESCCDAVEQAGGRVLWQVPLIHGLICSCPGPASLAAIAGHPDVELVEPDNRVPLPRSLVQPAGRGLHLAWEEMVPWGVARVGAPRAWARTRGEGVRVAVIDTGVDWQHPDLAPNIRGGWNFLDPSLPPDDDNGHGTHVAGIIGARDGDGGVVGVAPRCDLYALKAFDKNGYGATSDVLLALQWCLQYDMHVVNMSFGQDDPSPSLARAVAALETAGVVLVAAAGNDGRPDSVDYPARLPTVLAVSAVTRWDRLLRTSSRGPEIDLAAPGRDIPSLGPGGRLRVLSGTSTAAPHVTGVVALLLSAEPGLRPGEVRRRLQETAERLPGLGREEQGAGLVRADCALGAP</sequence>
<dbReference type="PRINTS" id="PR00723">
    <property type="entry name" value="SUBTILISIN"/>
</dbReference>
<dbReference type="AlphaFoldDB" id="A0AA35CKB1"/>
<dbReference type="InterPro" id="IPR015500">
    <property type="entry name" value="Peptidase_S8_subtilisin-rel"/>
</dbReference>
<dbReference type="Proteomes" id="UP001163687">
    <property type="component" value="Chromosome"/>
</dbReference>
<evidence type="ECO:0000256" key="4">
    <source>
        <dbReference type="ARBA" id="ARBA00022801"/>
    </source>
</evidence>
<keyword evidence="4 6" id="KW-0378">Hydrolase</keyword>
<dbReference type="Gene3D" id="3.40.50.200">
    <property type="entry name" value="Peptidase S8/S53 domain"/>
    <property type="match status" value="1"/>
</dbReference>
<evidence type="ECO:0000256" key="5">
    <source>
        <dbReference type="ARBA" id="ARBA00022825"/>
    </source>
</evidence>
<feature type="active site" description="Charge relay system" evidence="6">
    <location>
        <position position="123"/>
    </location>
</feature>
<comment type="similarity">
    <text evidence="1 6 7">Belongs to the peptidase S8 family.</text>
</comment>
<dbReference type="InterPro" id="IPR050131">
    <property type="entry name" value="Peptidase_S8_subtilisin-like"/>
</dbReference>
<dbReference type="GO" id="GO:0006508">
    <property type="term" value="P:proteolysis"/>
    <property type="evidence" value="ECO:0007669"/>
    <property type="project" value="UniProtKB-KW"/>
</dbReference>
<evidence type="ECO:0000256" key="3">
    <source>
        <dbReference type="ARBA" id="ARBA00022723"/>
    </source>
</evidence>
<evidence type="ECO:0000256" key="1">
    <source>
        <dbReference type="ARBA" id="ARBA00011073"/>
    </source>
</evidence>
<dbReference type="PROSITE" id="PS00136">
    <property type="entry name" value="SUBTILASE_ASP"/>
    <property type="match status" value="1"/>
</dbReference>
<evidence type="ECO:0000256" key="2">
    <source>
        <dbReference type="ARBA" id="ARBA00022670"/>
    </source>
</evidence>
<gene>
    <name evidence="9" type="ORF">caldi_01720</name>
</gene>
<dbReference type="GO" id="GO:0046872">
    <property type="term" value="F:metal ion binding"/>
    <property type="evidence" value="ECO:0007669"/>
    <property type="project" value="UniProtKB-KW"/>
</dbReference>
<dbReference type="KEGG" id="cmic:caldi_01720"/>
<dbReference type="RefSeq" id="WP_264843197.1">
    <property type="nucleotide sequence ID" value="NZ_AP025628.1"/>
</dbReference>
<reference evidence="9" key="1">
    <citation type="submission" date="2022-03" db="EMBL/GenBank/DDBJ databases">
        <title>Complete genome sequence of Caldinitratiruptor microaerophilus.</title>
        <authorList>
            <person name="Mukaiyama R."/>
            <person name="Nishiyama T."/>
            <person name="Ueda K."/>
        </authorList>
    </citation>
    <scope>NUCLEOTIDE SEQUENCE</scope>
    <source>
        <strain evidence="9">JCM 16183</strain>
    </source>
</reference>